<dbReference type="InterPro" id="IPR036259">
    <property type="entry name" value="MFS_trans_sf"/>
</dbReference>
<reference evidence="10" key="1">
    <citation type="submission" date="2016-10" db="EMBL/GenBank/DDBJ databases">
        <authorList>
            <person name="Varghese N."/>
            <person name="Submissions S."/>
        </authorList>
    </citation>
    <scope>NUCLEOTIDE SEQUENCE [LARGE SCALE GENOMIC DNA]</scope>
    <source>
        <strain evidence="10">CGMCC 1.3704</strain>
    </source>
</reference>
<evidence type="ECO:0000256" key="2">
    <source>
        <dbReference type="ARBA" id="ARBA00022448"/>
    </source>
</evidence>
<evidence type="ECO:0000259" key="8">
    <source>
        <dbReference type="PROSITE" id="PS50850"/>
    </source>
</evidence>
<dbReference type="EMBL" id="FOSB01000005">
    <property type="protein sequence ID" value="SFJ89043.1"/>
    <property type="molecule type" value="Genomic_DNA"/>
</dbReference>
<keyword evidence="10" id="KW-1185">Reference proteome</keyword>
<dbReference type="InterPro" id="IPR011701">
    <property type="entry name" value="MFS"/>
</dbReference>
<evidence type="ECO:0000313" key="9">
    <source>
        <dbReference type="EMBL" id="SFJ89043.1"/>
    </source>
</evidence>
<dbReference type="PANTHER" id="PTHR23513:SF11">
    <property type="entry name" value="STAPHYLOFERRIN A TRANSPORTER"/>
    <property type="match status" value="1"/>
</dbReference>
<evidence type="ECO:0000256" key="6">
    <source>
        <dbReference type="ARBA" id="ARBA00023136"/>
    </source>
</evidence>
<dbReference type="Pfam" id="PF07690">
    <property type="entry name" value="MFS_1"/>
    <property type="match status" value="1"/>
</dbReference>
<dbReference type="SUPFAM" id="SSF103473">
    <property type="entry name" value="MFS general substrate transporter"/>
    <property type="match status" value="1"/>
</dbReference>
<evidence type="ECO:0000256" key="5">
    <source>
        <dbReference type="ARBA" id="ARBA00022989"/>
    </source>
</evidence>
<proteinExistence type="predicted"/>
<comment type="subcellular location">
    <subcellularLocation>
        <location evidence="1">Cell membrane</location>
        <topology evidence="1">Multi-pass membrane protein</topology>
    </subcellularLocation>
</comment>
<dbReference type="InterPro" id="IPR020846">
    <property type="entry name" value="MFS_dom"/>
</dbReference>
<evidence type="ECO:0000256" key="4">
    <source>
        <dbReference type="ARBA" id="ARBA00022692"/>
    </source>
</evidence>
<dbReference type="Gene3D" id="1.20.1250.20">
    <property type="entry name" value="MFS general substrate transporter like domains"/>
    <property type="match status" value="1"/>
</dbReference>
<evidence type="ECO:0000313" key="10">
    <source>
        <dbReference type="Proteomes" id="UP000183557"/>
    </source>
</evidence>
<dbReference type="Proteomes" id="UP000183557">
    <property type="component" value="Unassembled WGS sequence"/>
</dbReference>
<organism evidence="9 10">
    <name type="scientific">Halobacillus dabanensis</name>
    <dbReference type="NCBI Taxonomy" id="240302"/>
    <lineage>
        <taxon>Bacteria</taxon>
        <taxon>Bacillati</taxon>
        <taxon>Bacillota</taxon>
        <taxon>Bacilli</taxon>
        <taxon>Bacillales</taxon>
        <taxon>Bacillaceae</taxon>
        <taxon>Halobacillus</taxon>
    </lineage>
</organism>
<keyword evidence="6 7" id="KW-0472">Membrane</keyword>
<evidence type="ECO:0000256" key="7">
    <source>
        <dbReference type="SAM" id="Phobius"/>
    </source>
</evidence>
<keyword evidence="3" id="KW-1003">Cell membrane</keyword>
<dbReference type="GO" id="GO:0005886">
    <property type="term" value="C:plasma membrane"/>
    <property type="evidence" value="ECO:0007669"/>
    <property type="project" value="UniProtKB-SubCell"/>
</dbReference>
<protein>
    <submittedName>
        <fullName evidence="9">Major Facilitator Superfamily protein</fullName>
    </submittedName>
</protein>
<dbReference type="OrthoDB" id="9775268at2"/>
<feature type="transmembrane region" description="Helical" evidence="7">
    <location>
        <begin position="111"/>
        <end position="133"/>
    </location>
</feature>
<evidence type="ECO:0000256" key="3">
    <source>
        <dbReference type="ARBA" id="ARBA00022475"/>
    </source>
</evidence>
<feature type="transmembrane region" description="Helical" evidence="7">
    <location>
        <begin position="75"/>
        <end position="99"/>
    </location>
</feature>
<feature type="transmembrane region" description="Helical" evidence="7">
    <location>
        <begin position="15"/>
        <end position="40"/>
    </location>
</feature>
<gene>
    <name evidence="9" type="ORF">SAMN04487936_10591</name>
</gene>
<feature type="transmembrane region" description="Helical" evidence="7">
    <location>
        <begin position="52"/>
        <end position="69"/>
    </location>
</feature>
<keyword evidence="4 7" id="KW-0812">Transmembrane</keyword>
<dbReference type="PROSITE" id="PS50850">
    <property type="entry name" value="MFS"/>
    <property type="match status" value="1"/>
</dbReference>
<dbReference type="GO" id="GO:0022857">
    <property type="term" value="F:transmembrane transporter activity"/>
    <property type="evidence" value="ECO:0007669"/>
    <property type="project" value="InterPro"/>
</dbReference>
<keyword evidence="5 7" id="KW-1133">Transmembrane helix</keyword>
<sequence length="175" mass="18834">MIYNVVLPGYVNETLYAASVVFGFSDMSYGVGGLLSGLLAAPFSKKVSENKAVVVIFLLAFATLIGLAANRLVLFIYLGSFIIGLSNSSIKIIMNTMLMEIVPKRLMGRTLSVWMGIALLCQALLASGLGLLIDMFSPSVGFVSMGGLMILGLAIQGFVWRKSHKRKSKIGYEVV</sequence>
<dbReference type="RefSeq" id="WP_075036397.1">
    <property type="nucleotide sequence ID" value="NZ_FOSB01000005.1"/>
</dbReference>
<accession>A0A1I3V294</accession>
<dbReference type="AlphaFoldDB" id="A0A1I3V294"/>
<evidence type="ECO:0000256" key="1">
    <source>
        <dbReference type="ARBA" id="ARBA00004651"/>
    </source>
</evidence>
<feature type="domain" description="Major facilitator superfamily (MFS) profile" evidence="8">
    <location>
        <begin position="1"/>
        <end position="175"/>
    </location>
</feature>
<dbReference type="PANTHER" id="PTHR23513">
    <property type="entry name" value="INTEGRAL MEMBRANE EFFLUX PROTEIN-RELATED"/>
    <property type="match status" value="1"/>
</dbReference>
<name>A0A1I3V294_HALDA</name>
<feature type="transmembrane region" description="Helical" evidence="7">
    <location>
        <begin position="139"/>
        <end position="160"/>
    </location>
</feature>
<keyword evidence="2" id="KW-0813">Transport</keyword>